<dbReference type="AlphaFoldDB" id="A0A2R6XXQ5"/>
<dbReference type="EMBL" id="PEBX01000168">
    <property type="protein sequence ID" value="PTQ55198.1"/>
    <property type="molecule type" value="Genomic_DNA"/>
</dbReference>
<proteinExistence type="predicted"/>
<accession>A0A2R6XXQ5</accession>
<name>A0A2R6XXQ5_9BACL</name>
<reference evidence="2" key="1">
    <citation type="journal article" date="2018" name="Sci. Rep.">
        <title>Lignite coal burning seam in the remote Altai Mountains harbors a hydrogen-driven thermophilic microbial community.</title>
        <authorList>
            <person name="Kadnikov V.V."/>
            <person name="Mardanov A.V."/>
            <person name="Ivasenko D.A."/>
            <person name="Antsiferov D.V."/>
            <person name="Beletsky A.V."/>
            <person name="Karnachuk O.V."/>
            <person name="Ravin N.V."/>
        </authorList>
    </citation>
    <scope>NUCLEOTIDE SEQUENCE [LARGE SCALE GENOMIC DNA]</scope>
</reference>
<dbReference type="Proteomes" id="UP000244338">
    <property type="component" value="Unassembled WGS sequence"/>
</dbReference>
<sequence length="71" mass="8460">MRPEERWGWVSMPFRRETEPTGWVETAKQKEALARLHVMVELDNPNYAREFVYGSMRRFGNESDLVTILED</sequence>
<organism evidence="1 2">
    <name type="scientific">Candidatus Carbonibacillus altaicus</name>
    <dbReference type="NCBI Taxonomy" id="2163959"/>
    <lineage>
        <taxon>Bacteria</taxon>
        <taxon>Bacillati</taxon>
        <taxon>Bacillota</taxon>
        <taxon>Bacilli</taxon>
        <taxon>Bacillales</taxon>
        <taxon>Candidatus Carbonibacillus</taxon>
    </lineage>
</organism>
<comment type="caution">
    <text evidence="1">The sequence shown here is derived from an EMBL/GenBank/DDBJ whole genome shotgun (WGS) entry which is preliminary data.</text>
</comment>
<evidence type="ECO:0000313" key="2">
    <source>
        <dbReference type="Proteomes" id="UP000244338"/>
    </source>
</evidence>
<gene>
    <name evidence="1" type="ORF">BSOLF_2928</name>
</gene>
<evidence type="ECO:0000313" key="1">
    <source>
        <dbReference type="EMBL" id="PTQ55198.1"/>
    </source>
</evidence>
<protein>
    <submittedName>
        <fullName evidence="1">Uncharacterized protein</fullName>
    </submittedName>
</protein>